<dbReference type="AlphaFoldDB" id="A0ABD0JYY4"/>
<dbReference type="EMBL" id="JACVVK020000292">
    <property type="protein sequence ID" value="KAK7479942.1"/>
    <property type="molecule type" value="Genomic_DNA"/>
</dbReference>
<feature type="compositionally biased region" description="Acidic residues" evidence="1">
    <location>
        <begin position="171"/>
        <end position="188"/>
    </location>
</feature>
<gene>
    <name evidence="2" type="ORF">BaRGS_00028850</name>
</gene>
<evidence type="ECO:0000313" key="2">
    <source>
        <dbReference type="EMBL" id="KAK7479942.1"/>
    </source>
</evidence>
<keyword evidence="3" id="KW-1185">Reference proteome</keyword>
<accession>A0ABD0JYY4</accession>
<feature type="non-terminal residue" evidence="2">
    <location>
        <position position="1"/>
    </location>
</feature>
<reference evidence="2 3" key="1">
    <citation type="journal article" date="2023" name="Sci. Data">
        <title>Genome assembly of the Korean intertidal mud-creeper Batillaria attramentaria.</title>
        <authorList>
            <person name="Patra A.K."/>
            <person name="Ho P.T."/>
            <person name="Jun S."/>
            <person name="Lee S.J."/>
            <person name="Kim Y."/>
            <person name="Won Y.J."/>
        </authorList>
    </citation>
    <scope>NUCLEOTIDE SEQUENCE [LARGE SCALE GENOMIC DNA]</scope>
    <source>
        <strain evidence="2">Wonlab-2016</strain>
    </source>
</reference>
<evidence type="ECO:0000256" key="1">
    <source>
        <dbReference type="SAM" id="MobiDB-lite"/>
    </source>
</evidence>
<feature type="region of interest" description="Disordered" evidence="1">
    <location>
        <begin position="1"/>
        <end position="52"/>
    </location>
</feature>
<feature type="region of interest" description="Disordered" evidence="1">
    <location>
        <begin position="158"/>
        <end position="188"/>
    </location>
</feature>
<feature type="compositionally biased region" description="Low complexity" evidence="1">
    <location>
        <begin position="1"/>
        <end position="22"/>
    </location>
</feature>
<dbReference type="Proteomes" id="UP001519460">
    <property type="component" value="Unassembled WGS sequence"/>
</dbReference>
<feature type="compositionally biased region" description="Acidic residues" evidence="1">
    <location>
        <begin position="105"/>
        <end position="114"/>
    </location>
</feature>
<feature type="compositionally biased region" description="Polar residues" evidence="1">
    <location>
        <begin position="40"/>
        <end position="52"/>
    </location>
</feature>
<feature type="region of interest" description="Disordered" evidence="1">
    <location>
        <begin position="101"/>
        <end position="135"/>
    </location>
</feature>
<organism evidence="2 3">
    <name type="scientific">Batillaria attramentaria</name>
    <dbReference type="NCBI Taxonomy" id="370345"/>
    <lineage>
        <taxon>Eukaryota</taxon>
        <taxon>Metazoa</taxon>
        <taxon>Spiralia</taxon>
        <taxon>Lophotrochozoa</taxon>
        <taxon>Mollusca</taxon>
        <taxon>Gastropoda</taxon>
        <taxon>Caenogastropoda</taxon>
        <taxon>Sorbeoconcha</taxon>
        <taxon>Cerithioidea</taxon>
        <taxon>Batillariidae</taxon>
        <taxon>Batillaria</taxon>
    </lineage>
</organism>
<name>A0ABD0JYY4_9CAEN</name>
<proteinExistence type="predicted"/>
<comment type="caution">
    <text evidence="2">The sequence shown here is derived from an EMBL/GenBank/DDBJ whole genome shotgun (WGS) entry which is preliminary data.</text>
</comment>
<feature type="region of interest" description="Disordered" evidence="1">
    <location>
        <begin position="363"/>
        <end position="391"/>
    </location>
</feature>
<evidence type="ECO:0000313" key="3">
    <source>
        <dbReference type="Proteomes" id="UP001519460"/>
    </source>
</evidence>
<sequence length="391" mass="43738">LDASQRAQSSSARDLSASQSADENPPPSAVDKSQDVLSAAPTNTQSFASSDQVPNAFLASPSEVGYSAFAPGVGSDAYKLPLPFSSLRGSAVGQGAVPLRFSDVGDSESLDDAQDQAVLDNENDDASFEAKQEKRRVKRGGYNAPYFVGKRSLEEEEELSQEELQKRQSELEENVAEDGDFTDQLDDLDFTDSDEKRARPMFVGKRPRPMFVGKRLRPMFVGKRVKPMFVGKRVKPMFVGKKSARPMFVGKKSARPMFVGKKSARPMFVGKKSARPMFVGKRVKPMFVGKRARPMFVGKRARPMFVGKRARPMFVGKRYKPMFVGKRQEENLSELLAALHTLQAARQYRRMIQTDKRYDYETPYFVGRRSDPSAETSSEEVSTESKESYLR</sequence>
<protein>
    <submittedName>
        <fullName evidence="2">Uncharacterized protein</fullName>
    </submittedName>
</protein>